<dbReference type="PANTHER" id="PTHR37450:SF1">
    <property type="entry name" value="CIPC PROTEIN"/>
    <property type="match status" value="1"/>
</dbReference>
<feature type="compositionally biased region" description="Basic and acidic residues" evidence="1">
    <location>
        <begin position="101"/>
        <end position="115"/>
    </location>
</feature>
<keyword evidence="3" id="KW-1185">Reference proteome</keyword>
<dbReference type="STRING" id="984485.A0A1E4RPN5"/>
<reference evidence="3" key="1">
    <citation type="submission" date="2016-05" db="EMBL/GenBank/DDBJ databases">
        <title>Comparative genomics of biotechnologically important yeasts.</title>
        <authorList>
            <consortium name="DOE Joint Genome Institute"/>
            <person name="Riley R."/>
            <person name="Haridas S."/>
            <person name="Wolfe K.H."/>
            <person name="Lopes M.R."/>
            <person name="Hittinger C.T."/>
            <person name="Goker M."/>
            <person name="Salamov A."/>
            <person name="Wisecaver J."/>
            <person name="Long T.M."/>
            <person name="Aerts A.L."/>
            <person name="Barry K."/>
            <person name="Choi C."/>
            <person name="Clum A."/>
            <person name="Coughlan A.Y."/>
            <person name="Deshpande S."/>
            <person name="Douglass A.P."/>
            <person name="Hanson S.J."/>
            <person name="Klenk H.-P."/>
            <person name="Labutti K."/>
            <person name="Lapidus A."/>
            <person name="Lindquist E."/>
            <person name="Lipzen A."/>
            <person name="Meier-Kolthoff J.P."/>
            <person name="Ohm R.A."/>
            <person name="Otillar R.P."/>
            <person name="Pangilinan J."/>
            <person name="Peng Y."/>
            <person name="Rokas A."/>
            <person name="Rosa C.A."/>
            <person name="Scheuner C."/>
            <person name="Sibirny A.A."/>
            <person name="Slot J.C."/>
            <person name="Stielow J.B."/>
            <person name="Sun H."/>
            <person name="Kurtzman C.P."/>
            <person name="Blackwell M."/>
            <person name="Grigoriev I.V."/>
            <person name="Jeffries T.W."/>
        </authorList>
    </citation>
    <scope>NUCLEOTIDE SEQUENCE [LARGE SCALE GENOMIC DNA]</scope>
    <source>
        <strain evidence="3">NRRL Y-1933</strain>
    </source>
</reference>
<dbReference type="Pfam" id="PF12585">
    <property type="entry name" value="DUF3759"/>
    <property type="match status" value="1"/>
</dbReference>
<gene>
    <name evidence="2" type="ORF">HYPBUDRAFT_147734</name>
</gene>
<feature type="region of interest" description="Disordered" evidence="1">
    <location>
        <begin position="1"/>
        <end position="21"/>
    </location>
</feature>
<dbReference type="PANTHER" id="PTHR37450">
    <property type="entry name" value="CIPC PROTEIN"/>
    <property type="match status" value="1"/>
</dbReference>
<dbReference type="EMBL" id="KV454539">
    <property type="protein sequence ID" value="ODV69233.1"/>
    <property type="molecule type" value="Genomic_DNA"/>
</dbReference>
<sequence length="125" mass="14255">MFGFGDHEESHNQVYGQEEHEGHLSHEVIAGAASFAAARSYEKKQREEGKPVSHAFAKEALAGIAGAEVDKLVETKGLDYIDREKAKHQAKEYAQQGYDSHYGDKEEWHPDHEAPFDYNNERYNY</sequence>
<dbReference type="AlphaFoldDB" id="A0A1E4RPN5"/>
<evidence type="ECO:0000313" key="3">
    <source>
        <dbReference type="Proteomes" id="UP000095085"/>
    </source>
</evidence>
<dbReference type="OrthoDB" id="9895617at2759"/>
<dbReference type="RefSeq" id="XP_020078300.1">
    <property type="nucleotide sequence ID" value="XM_020220074.1"/>
</dbReference>
<feature type="region of interest" description="Disordered" evidence="1">
    <location>
        <begin position="91"/>
        <end position="125"/>
    </location>
</feature>
<accession>A0A1E4RPN5</accession>
<evidence type="ECO:0000313" key="2">
    <source>
        <dbReference type="EMBL" id="ODV69233.1"/>
    </source>
</evidence>
<proteinExistence type="predicted"/>
<evidence type="ECO:0008006" key="4">
    <source>
        <dbReference type="Google" id="ProtNLM"/>
    </source>
</evidence>
<dbReference type="InterPro" id="IPR022234">
    <property type="entry name" value="DUF3759"/>
</dbReference>
<protein>
    <recommendedName>
        <fullName evidence="4">CipC-like antibiotic response protein</fullName>
    </recommendedName>
</protein>
<organism evidence="2 3">
    <name type="scientific">Hyphopichia burtonii NRRL Y-1933</name>
    <dbReference type="NCBI Taxonomy" id="984485"/>
    <lineage>
        <taxon>Eukaryota</taxon>
        <taxon>Fungi</taxon>
        <taxon>Dikarya</taxon>
        <taxon>Ascomycota</taxon>
        <taxon>Saccharomycotina</taxon>
        <taxon>Pichiomycetes</taxon>
        <taxon>Debaryomycetaceae</taxon>
        <taxon>Hyphopichia</taxon>
    </lineage>
</organism>
<dbReference type="Proteomes" id="UP000095085">
    <property type="component" value="Unassembled WGS sequence"/>
</dbReference>
<dbReference type="GeneID" id="30994624"/>
<name>A0A1E4RPN5_9ASCO</name>
<evidence type="ECO:0000256" key="1">
    <source>
        <dbReference type="SAM" id="MobiDB-lite"/>
    </source>
</evidence>